<accession>A0A8H6ZV83</accession>
<dbReference type="InterPro" id="IPR036514">
    <property type="entry name" value="SGNH_hydro_sf"/>
</dbReference>
<dbReference type="GO" id="GO:0016788">
    <property type="term" value="F:hydrolase activity, acting on ester bonds"/>
    <property type="evidence" value="ECO:0007669"/>
    <property type="project" value="InterPro"/>
</dbReference>
<dbReference type="VEuPathDB" id="FungiDB:PC9H_004486"/>
<sequence length="289" mass="31708">MASPASRLSFPSTVFGIAQYWPGYSPDLKHIVVFGASYCDVGYSNQSPHPTSEHPLGVPFPGYTYAEDGQANWVGHLITEHGPQSASQDPASGPSPVLVYDYAKGGATVHGVVQQVNDGFLRVGSAGWKPEWARWNSNDTIFMTWVGINDCAIRLIRADRFVASMKIYFEAQDAIYSAGGRNFLLINVPPVGRFRGKNLPNKDYETWNKLLEDGAASFATANPEATVMIFSAWDLFHDVMDNPDKYEFGAEKRGSGVSGFLVDGLHPTSKMHNIIAREVSIFLRGQSPI</sequence>
<evidence type="ECO:0000313" key="1">
    <source>
        <dbReference type="EMBL" id="KAF7432545.1"/>
    </source>
</evidence>
<name>A0A8H6ZV83_PLEOS</name>
<dbReference type="Pfam" id="PF00657">
    <property type="entry name" value="Lipase_GDSL"/>
    <property type="match status" value="1"/>
</dbReference>
<organism evidence="1 2">
    <name type="scientific">Pleurotus ostreatus</name>
    <name type="common">Oyster mushroom</name>
    <name type="synonym">White-rot fungus</name>
    <dbReference type="NCBI Taxonomy" id="5322"/>
    <lineage>
        <taxon>Eukaryota</taxon>
        <taxon>Fungi</taxon>
        <taxon>Dikarya</taxon>
        <taxon>Basidiomycota</taxon>
        <taxon>Agaricomycotina</taxon>
        <taxon>Agaricomycetes</taxon>
        <taxon>Agaricomycetidae</taxon>
        <taxon>Agaricales</taxon>
        <taxon>Pleurotineae</taxon>
        <taxon>Pleurotaceae</taxon>
        <taxon>Pleurotus</taxon>
    </lineage>
</organism>
<dbReference type="Proteomes" id="UP000623687">
    <property type="component" value="Unassembled WGS sequence"/>
</dbReference>
<dbReference type="AlphaFoldDB" id="A0A8H6ZV83"/>
<gene>
    <name evidence="1" type="ORF">PC9H_004486</name>
</gene>
<dbReference type="EMBL" id="JACETU010000003">
    <property type="protein sequence ID" value="KAF7432545.1"/>
    <property type="molecule type" value="Genomic_DNA"/>
</dbReference>
<evidence type="ECO:0008006" key="3">
    <source>
        <dbReference type="Google" id="ProtNLM"/>
    </source>
</evidence>
<proteinExistence type="predicted"/>
<dbReference type="Gene3D" id="3.40.50.1110">
    <property type="entry name" value="SGNH hydrolase"/>
    <property type="match status" value="1"/>
</dbReference>
<protein>
    <recommendedName>
        <fullName evidence="3">Carbohydrate esterase family 16 protein</fullName>
    </recommendedName>
</protein>
<dbReference type="RefSeq" id="XP_036632572.1">
    <property type="nucleotide sequence ID" value="XM_036774070.1"/>
</dbReference>
<dbReference type="GeneID" id="59374304"/>
<evidence type="ECO:0000313" key="2">
    <source>
        <dbReference type="Proteomes" id="UP000623687"/>
    </source>
</evidence>
<dbReference type="InterPro" id="IPR001087">
    <property type="entry name" value="GDSL"/>
</dbReference>
<dbReference type="SUPFAM" id="SSF52266">
    <property type="entry name" value="SGNH hydrolase"/>
    <property type="match status" value="1"/>
</dbReference>
<reference evidence="1" key="1">
    <citation type="submission" date="2019-07" db="EMBL/GenBank/DDBJ databases">
        <authorList>
            <person name="Palmer J.M."/>
        </authorList>
    </citation>
    <scope>NUCLEOTIDE SEQUENCE</scope>
    <source>
        <strain evidence="1">PC9</strain>
    </source>
</reference>
<keyword evidence="2" id="KW-1185">Reference proteome</keyword>
<dbReference type="OrthoDB" id="1600564at2759"/>
<comment type="caution">
    <text evidence="1">The sequence shown here is derived from an EMBL/GenBank/DDBJ whole genome shotgun (WGS) entry which is preliminary data.</text>
</comment>